<dbReference type="InterPro" id="IPR016181">
    <property type="entry name" value="Acyl_CoA_acyltransferase"/>
</dbReference>
<protein>
    <submittedName>
        <fullName evidence="4">GNAT family N-acetyltransferase</fullName>
    </submittedName>
</protein>
<organism evidence="4 5">
    <name type="scientific">Paenibacillus hemerocallicola</name>
    <dbReference type="NCBI Taxonomy" id="1172614"/>
    <lineage>
        <taxon>Bacteria</taxon>
        <taxon>Bacillati</taxon>
        <taxon>Bacillota</taxon>
        <taxon>Bacilli</taxon>
        <taxon>Bacillales</taxon>
        <taxon>Paenibacillaceae</taxon>
        <taxon>Paenibacillus</taxon>
    </lineage>
</organism>
<dbReference type="InterPro" id="IPR000182">
    <property type="entry name" value="GNAT_dom"/>
</dbReference>
<evidence type="ECO:0000259" key="3">
    <source>
        <dbReference type="PROSITE" id="PS51186"/>
    </source>
</evidence>
<dbReference type="Gene3D" id="3.40.630.30">
    <property type="match status" value="1"/>
</dbReference>
<sequence length="163" mass="18654">MGVIIRSMEEKDIADVRKVARTTWHHTYAYTIPEPVRVRFLDSFYSDEALKRRLDNSLLLIAERDGTIVGFGNFFKSRGDPEEAELGAIYIMPEAQGAGIGTMLLKEGIERLQGTKRLFVNVEKTNRTGRAFYDAKRFRVVGETEELFYGYALHTVKMRLDLA</sequence>
<dbReference type="RefSeq" id="WP_139605032.1">
    <property type="nucleotide sequence ID" value="NZ_VDCQ01000042.1"/>
</dbReference>
<dbReference type="PANTHER" id="PTHR43877">
    <property type="entry name" value="AMINOALKYLPHOSPHONATE N-ACETYLTRANSFERASE-RELATED-RELATED"/>
    <property type="match status" value="1"/>
</dbReference>
<keyword evidence="2" id="KW-0012">Acyltransferase</keyword>
<dbReference type="InterPro" id="IPR050832">
    <property type="entry name" value="Bact_Acetyltransf"/>
</dbReference>
<feature type="domain" description="N-acetyltransferase" evidence="3">
    <location>
        <begin position="3"/>
        <end position="163"/>
    </location>
</feature>
<dbReference type="PANTHER" id="PTHR43877:SF1">
    <property type="entry name" value="ACETYLTRANSFERASE"/>
    <property type="match status" value="1"/>
</dbReference>
<dbReference type="SUPFAM" id="SSF55729">
    <property type="entry name" value="Acyl-CoA N-acyltransferases (Nat)"/>
    <property type="match status" value="1"/>
</dbReference>
<dbReference type="OrthoDB" id="794462at2"/>
<dbReference type="Pfam" id="PF00583">
    <property type="entry name" value="Acetyltransf_1"/>
    <property type="match status" value="1"/>
</dbReference>
<gene>
    <name evidence="4" type="ORF">FE784_25200</name>
</gene>
<evidence type="ECO:0000256" key="2">
    <source>
        <dbReference type="ARBA" id="ARBA00023315"/>
    </source>
</evidence>
<reference evidence="4 5" key="1">
    <citation type="submission" date="2019-05" db="EMBL/GenBank/DDBJ databases">
        <title>We sequenced the genome of Paenibacillus hemerocallicola KCTC 33185 for further insight into its adaptation and study the phylogeny of Paenibacillus.</title>
        <authorList>
            <person name="Narsing Rao M.P."/>
        </authorList>
    </citation>
    <scope>NUCLEOTIDE SEQUENCE [LARGE SCALE GENOMIC DNA]</scope>
    <source>
        <strain evidence="4 5">KCTC 33185</strain>
    </source>
</reference>
<dbReference type="AlphaFoldDB" id="A0A5C4T5J6"/>
<dbReference type="EMBL" id="VDCQ01000042">
    <property type="protein sequence ID" value="TNJ63479.1"/>
    <property type="molecule type" value="Genomic_DNA"/>
</dbReference>
<comment type="caution">
    <text evidence="4">The sequence shown here is derived from an EMBL/GenBank/DDBJ whole genome shotgun (WGS) entry which is preliminary data.</text>
</comment>
<evidence type="ECO:0000313" key="4">
    <source>
        <dbReference type="EMBL" id="TNJ63479.1"/>
    </source>
</evidence>
<dbReference type="CDD" id="cd04301">
    <property type="entry name" value="NAT_SF"/>
    <property type="match status" value="1"/>
</dbReference>
<name>A0A5C4T5J6_9BACL</name>
<dbReference type="PROSITE" id="PS51186">
    <property type="entry name" value="GNAT"/>
    <property type="match status" value="1"/>
</dbReference>
<keyword evidence="1 4" id="KW-0808">Transferase</keyword>
<accession>A0A5C4T5J6</accession>
<keyword evidence="5" id="KW-1185">Reference proteome</keyword>
<evidence type="ECO:0000313" key="5">
    <source>
        <dbReference type="Proteomes" id="UP000307943"/>
    </source>
</evidence>
<proteinExistence type="predicted"/>
<dbReference type="GO" id="GO:0016747">
    <property type="term" value="F:acyltransferase activity, transferring groups other than amino-acyl groups"/>
    <property type="evidence" value="ECO:0007669"/>
    <property type="project" value="InterPro"/>
</dbReference>
<dbReference type="Proteomes" id="UP000307943">
    <property type="component" value="Unassembled WGS sequence"/>
</dbReference>
<evidence type="ECO:0000256" key="1">
    <source>
        <dbReference type="ARBA" id="ARBA00022679"/>
    </source>
</evidence>